<evidence type="ECO:0008006" key="4">
    <source>
        <dbReference type="Google" id="ProtNLM"/>
    </source>
</evidence>
<dbReference type="Proteomes" id="UP000233435">
    <property type="component" value="Unassembled WGS sequence"/>
</dbReference>
<reference evidence="2 3" key="1">
    <citation type="submission" date="2017-12" db="EMBL/GenBank/DDBJ databases">
        <title>Confluentibacter flavum sp. nov., isolated from the saline lake.</title>
        <authorList>
            <person name="Yu L."/>
        </authorList>
    </citation>
    <scope>NUCLEOTIDE SEQUENCE [LARGE SCALE GENOMIC DNA]</scope>
    <source>
        <strain evidence="2 3">3B</strain>
    </source>
</reference>
<evidence type="ECO:0000256" key="1">
    <source>
        <dbReference type="SAM" id="Phobius"/>
    </source>
</evidence>
<dbReference type="EMBL" id="PJEO01000052">
    <property type="protein sequence ID" value="PKQ44127.1"/>
    <property type="molecule type" value="Genomic_DNA"/>
</dbReference>
<feature type="transmembrane region" description="Helical" evidence="1">
    <location>
        <begin position="28"/>
        <end position="53"/>
    </location>
</feature>
<evidence type="ECO:0000313" key="2">
    <source>
        <dbReference type="EMBL" id="PKQ44127.1"/>
    </source>
</evidence>
<keyword evidence="1" id="KW-1133">Transmembrane helix</keyword>
<dbReference type="OrthoDB" id="1121797at2"/>
<keyword evidence="3" id="KW-1185">Reference proteome</keyword>
<keyword evidence="1" id="KW-0472">Membrane</keyword>
<dbReference type="RefSeq" id="WP_106660709.1">
    <property type="nucleotide sequence ID" value="NZ_PJEO01000052.1"/>
</dbReference>
<gene>
    <name evidence="2" type="ORF">CSW08_15145</name>
</gene>
<sequence length="150" mass="16794">MEEKSVFESFELEVNSEVKGFLKEISTWSYFLSIVGFIGIGLMVIFGVFFGAILGSSMGGMNPYENLGFSVGYFGLIYVVIALVYFFPVYYLFNFSKKMKSALKANNNNDFKLAFSNLKSHYKFIAIFAIVIISMYVLIFAFAALSAAIS</sequence>
<comment type="caution">
    <text evidence="2">The sequence shown here is derived from an EMBL/GenBank/DDBJ whole genome shotgun (WGS) entry which is preliminary data.</text>
</comment>
<feature type="transmembrane region" description="Helical" evidence="1">
    <location>
        <begin position="124"/>
        <end position="149"/>
    </location>
</feature>
<protein>
    <recommendedName>
        <fullName evidence="4">DUF5362 domain-containing protein</fullName>
    </recommendedName>
</protein>
<dbReference type="AlphaFoldDB" id="A0A2N3HGN4"/>
<keyword evidence="1" id="KW-0812">Transmembrane</keyword>
<evidence type="ECO:0000313" key="3">
    <source>
        <dbReference type="Proteomes" id="UP000233435"/>
    </source>
</evidence>
<feature type="transmembrane region" description="Helical" evidence="1">
    <location>
        <begin position="73"/>
        <end position="93"/>
    </location>
</feature>
<accession>A0A2N3HGN4</accession>
<proteinExistence type="predicted"/>
<organism evidence="2 3">
    <name type="scientific">Confluentibacter flavum</name>
    <dbReference type="NCBI Taxonomy" id="1909700"/>
    <lineage>
        <taxon>Bacteria</taxon>
        <taxon>Pseudomonadati</taxon>
        <taxon>Bacteroidota</taxon>
        <taxon>Flavobacteriia</taxon>
        <taxon>Flavobacteriales</taxon>
        <taxon>Flavobacteriaceae</taxon>
        <taxon>Confluentibacter</taxon>
    </lineage>
</organism>
<name>A0A2N3HGN4_9FLAO</name>